<dbReference type="PhylomeDB" id="A0A0G4HDY4"/>
<keyword evidence="3" id="KW-0677">Repeat</keyword>
<reference evidence="4" key="1">
    <citation type="submission" date="2014-11" db="EMBL/GenBank/DDBJ databases">
        <authorList>
            <person name="Otto D Thomas"/>
            <person name="Naeem Raeece"/>
        </authorList>
    </citation>
    <scope>NUCLEOTIDE SEQUENCE</scope>
</reference>
<evidence type="ECO:0000256" key="3">
    <source>
        <dbReference type="ARBA" id="ARBA00022737"/>
    </source>
</evidence>
<proteinExistence type="predicted"/>
<dbReference type="GO" id="GO:0006913">
    <property type="term" value="P:nucleocytoplasmic transport"/>
    <property type="evidence" value="ECO:0007669"/>
    <property type="project" value="TreeGrafter"/>
</dbReference>
<keyword evidence="2" id="KW-0433">Leucine-rich repeat</keyword>
<protein>
    <submittedName>
        <fullName evidence="4">Uncharacterized protein</fullName>
    </submittedName>
</protein>
<evidence type="ECO:0000256" key="2">
    <source>
        <dbReference type="ARBA" id="ARBA00022614"/>
    </source>
</evidence>
<dbReference type="EMBL" id="CDMZ01002417">
    <property type="protein sequence ID" value="CEM42261.1"/>
    <property type="molecule type" value="Genomic_DNA"/>
</dbReference>
<keyword evidence="1" id="KW-0343">GTPase activation</keyword>
<dbReference type="GO" id="GO:0005096">
    <property type="term" value="F:GTPase activator activity"/>
    <property type="evidence" value="ECO:0007669"/>
    <property type="project" value="UniProtKB-KW"/>
</dbReference>
<dbReference type="GO" id="GO:0005829">
    <property type="term" value="C:cytosol"/>
    <property type="evidence" value="ECO:0007669"/>
    <property type="project" value="TreeGrafter"/>
</dbReference>
<dbReference type="AlphaFoldDB" id="A0A0G4HDY4"/>
<sequence>MCHTPCPSSVRGGGLSLLLNFLEGLRSGRSRLPIFKSLEFAGLRHLGEESMGLLGQCLEGPGVVSRVASRLWDTAGRGLYDAHVEMLSGAVRAGCLGGLRHLTLAYNFFLGKKGIEALMCAFCDLPDKGREPSLEWLDVRCTRAGGGIGSVCAALESGGVNKKINLRFSRSRVDDCGMERVREALERGSLSGMRGLDFSFGTFRGEKVVGLLRAVCSRGLPGLENLCLSGSTKGDKGAAERLTGVLLEALETGSLPTLVELGVASCELGDSFLLSLAESVSSCCWKRKRFPLQLSSLDLSANSLSAQGISAFFDALQGNSAAFPRLKCVLLEGNCLNTKEKKKFYGQVQSIRNVN</sequence>
<name>A0A0G4HDY4_9ALVE</name>
<dbReference type="GO" id="GO:0005634">
    <property type="term" value="C:nucleus"/>
    <property type="evidence" value="ECO:0007669"/>
    <property type="project" value="TreeGrafter"/>
</dbReference>
<organism evidence="4">
    <name type="scientific">Chromera velia CCMP2878</name>
    <dbReference type="NCBI Taxonomy" id="1169474"/>
    <lineage>
        <taxon>Eukaryota</taxon>
        <taxon>Sar</taxon>
        <taxon>Alveolata</taxon>
        <taxon>Colpodellida</taxon>
        <taxon>Chromeraceae</taxon>
        <taxon>Chromera</taxon>
    </lineage>
</organism>
<dbReference type="PANTHER" id="PTHR24113">
    <property type="entry name" value="RAN GTPASE-ACTIVATING PROTEIN 1"/>
    <property type="match status" value="1"/>
</dbReference>
<dbReference type="PANTHER" id="PTHR24113:SF12">
    <property type="entry name" value="RAN GTPASE-ACTIVATING PROTEIN 1"/>
    <property type="match status" value="1"/>
</dbReference>
<dbReference type="GO" id="GO:0031267">
    <property type="term" value="F:small GTPase binding"/>
    <property type="evidence" value="ECO:0007669"/>
    <property type="project" value="TreeGrafter"/>
</dbReference>
<dbReference type="InterPro" id="IPR032675">
    <property type="entry name" value="LRR_dom_sf"/>
</dbReference>
<evidence type="ECO:0000313" key="4">
    <source>
        <dbReference type="EMBL" id="CEM42261.1"/>
    </source>
</evidence>
<dbReference type="InterPro" id="IPR027038">
    <property type="entry name" value="RanGap"/>
</dbReference>
<dbReference type="VEuPathDB" id="CryptoDB:Cvel_26630"/>
<dbReference type="Gene3D" id="3.80.10.10">
    <property type="entry name" value="Ribonuclease Inhibitor"/>
    <property type="match status" value="1"/>
</dbReference>
<dbReference type="SUPFAM" id="SSF52047">
    <property type="entry name" value="RNI-like"/>
    <property type="match status" value="1"/>
</dbReference>
<evidence type="ECO:0000256" key="1">
    <source>
        <dbReference type="ARBA" id="ARBA00022468"/>
    </source>
</evidence>
<gene>
    <name evidence="4" type="ORF">Cvel_26630</name>
</gene>
<accession>A0A0G4HDY4</accession>
<dbReference type="GO" id="GO:0048471">
    <property type="term" value="C:perinuclear region of cytoplasm"/>
    <property type="evidence" value="ECO:0007669"/>
    <property type="project" value="TreeGrafter"/>
</dbReference>